<dbReference type="Pfam" id="PF01408">
    <property type="entry name" value="GFO_IDH_MocA"/>
    <property type="match status" value="1"/>
</dbReference>
<dbReference type="InterPro" id="IPR055170">
    <property type="entry name" value="GFO_IDH_MocA-like_dom"/>
</dbReference>
<dbReference type="Gene3D" id="3.40.50.720">
    <property type="entry name" value="NAD(P)-binding Rossmann-like Domain"/>
    <property type="match status" value="1"/>
</dbReference>
<reference evidence="3 4" key="1">
    <citation type="submission" date="2018-05" db="EMBL/GenBank/DDBJ databases">
        <title>Paenibacillus flagellatus sp. nov., isolated from selenium mineral soil.</title>
        <authorList>
            <person name="Dai X."/>
        </authorList>
    </citation>
    <scope>NUCLEOTIDE SEQUENCE [LARGE SCALE GENOMIC DNA]</scope>
    <source>
        <strain evidence="3 4">DXL2</strain>
    </source>
</reference>
<proteinExistence type="predicted"/>
<gene>
    <name evidence="3" type="ORF">DLM86_09645</name>
</gene>
<evidence type="ECO:0000313" key="3">
    <source>
        <dbReference type="EMBL" id="PYI54808.1"/>
    </source>
</evidence>
<dbReference type="GO" id="GO:0000166">
    <property type="term" value="F:nucleotide binding"/>
    <property type="evidence" value="ECO:0007669"/>
    <property type="project" value="InterPro"/>
</dbReference>
<evidence type="ECO:0000259" key="2">
    <source>
        <dbReference type="Pfam" id="PF22725"/>
    </source>
</evidence>
<accession>A0A2V5K6A4</accession>
<dbReference type="PANTHER" id="PTHR43249">
    <property type="entry name" value="UDP-N-ACETYL-2-AMINO-2-DEOXY-D-GLUCURONATE OXIDASE"/>
    <property type="match status" value="1"/>
</dbReference>
<dbReference type="InterPro" id="IPR052515">
    <property type="entry name" value="Gfo/Idh/MocA_Oxidoreductase"/>
</dbReference>
<keyword evidence="4" id="KW-1185">Reference proteome</keyword>
<comment type="caution">
    <text evidence="3">The sequence shown here is derived from an EMBL/GenBank/DDBJ whole genome shotgun (WGS) entry which is preliminary data.</text>
</comment>
<dbReference type="InterPro" id="IPR000683">
    <property type="entry name" value="Gfo/Idh/MocA-like_OxRdtase_N"/>
</dbReference>
<feature type="domain" description="Gfo/Idh/MocA-like oxidoreductase N-terminal" evidence="1">
    <location>
        <begin position="21"/>
        <end position="139"/>
    </location>
</feature>
<sequence length="386" mass="42493">MRRARSGRFYTKRGSGMNQKGIGIIGCGAISRAHVNGYRAFPERCDVRAVYDVRRESADELVRWMGGGVDVCGSMRELLARDDIDIVSVCTPPFAHKEPVLDALRAGKHVLCEKPFAPSLADCDEMIGEAEARGLALGVSLQGRFRRDYRQLKHMLDNRLLGDIRFAQMNGLYWRGESYYEAAWRGTWEKQSGGVMMNQAIHPLDIFVWLLGDAESVLAEMDTFGRGIEVEDFAAATIRFRSGALGQVTCTANSVQTEVSLKLSGATRAVGIPLSFHAVREDERGHMVPDEEGVRELARMADEIGDGPKGHAACIGDLLRAIEEGSSPDVDGAEARRVIEVITALYKSASTGERVKLPIGRDDPWYTTDGILAHVRRGRRGEPGSR</sequence>
<dbReference type="InterPro" id="IPR036291">
    <property type="entry name" value="NAD(P)-bd_dom_sf"/>
</dbReference>
<dbReference type="EMBL" id="QJVJ01000004">
    <property type="protein sequence ID" value="PYI54808.1"/>
    <property type="molecule type" value="Genomic_DNA"/>
</dbReference>
<protein>
    <submittedName>
        <fullName evidence="3">Oxidoreductase</fullName>
    </submittedName>
</protein>
<feature type="domain" description="GFO/IDH/MocA-like oxidoreductase" evidence="2">
    <location>
        <begin position="149"/>
        <end position="265"/>
    </location>
</feature>
<name>A0A2V5K6A4_9BACL</name>
<dbReference type="SUPFAM" id="SSF55347">
    <property type="entry name" value="Glyceraldehyde-3-phosphate dehydrogenase-like, C-terminal domain"/>
    <property type="match status" value="1"/>
</dbReference>
<evidence type="ECO:0000313" key="4">
    <source>
        <dbReference type="Proteomes" id="UP000247476"/>
    </source>
</evidence>
<organism evidence="3 4">
    <name type="scientific">Paenibacillus flagellatus</name>
    <dbReference type="NCBI Taxonomy" id="2211139"/>
    <lineage>
        <taxon>Bacteria</taxon>
        <taxon>Bacillati</taxon>
        <taxon>Bacillota</taxon>
        <taxon>Bacilli</taxon>
        <taxon>Bacillales</taxon>
        <taxon>Paenibacillaceae</taxon>
        <taxon>Paenibacillus</taxon>
    </lineage>
</organism>
<dbReference type="Gene3D" id="3.30.360.10">
    <property type="entry name" value="Dihydrodipicolinate Reductase, domain 2"/>
    <property type="match status" value="1"/>
</dbReference>
<dbReference type="AlphaFoldDB" id="A0A2V5K6A4"/>
<dbReference type="Proteomes" id="UP000247476">
    <property type="component" value="Unassembled WGS sequence"/>
</dbReference>
<evidence type="ECO:0000259" key="1">
    <source>
        <dbReference type="Pfam" id="PF01408"/>
    </source>
</evidence>
<dbReference type="Pfam" id="PF22725">
    <property type="entry name" value="GFO_IDH_MocA_C3"/>
    <property type="match status" value="1"/>
</dbReference>
<dbReference type="PANTHER" id="PTHR43249:SF1">
    <property type="entry name" value="D-GLUCOSIDE 3-DEHYDROGENASE"/>
    <property type="match status" value="1"/>
</dbReference>
<dbReference type="SUPFAM" id="SSF51735">
    <property type="entry name" value="NAD(P)-binding Rossmann-fold domains"/>
    <property type="match status" value="1"/>
</dbReference>